<dbReference type="SUPFAM" id="SSF50978">
    <property type="entry name" value="WD40 repeat-like"/>
    <property type="match status" value="2"/>
</dbReference>
<evidence type="ECO:0000256" key="1">
    <source>
        <dbReference type="ARBA" id="ARBA00022574"/>
    </source>
</evidence>
<evidence type="ECO:0000313" key="5">
    <source>
        <dbReference type="Proteomes" id="UP000054937"/>
    </source>
</evidence>
<sequence length="580" mass="67018">MNDISFKLKKENPDYDDEDIQSIVEQKYLEQIYSLQIKRQNEQKMETETGKLIFQFNEHKGMIKSVAISPGNQYVASGGQDSTVKIYRLRDKEPVIFDLNQKNGGHKSMVVTVCFSEDNRFFASAGTDMIIKLWNGQTFELISNLRGHANSVNQIQFFNLEEKTQLISCSGLKTGLEDFSIKIWNVEAESGTNFFKEIENGHQKPITDVIFTRNNLMLVSLCEGGIIKVFNPINGYLFYTFEAYKYHKSEQKLLCISVSADSRLLFVGGEDGQISVYDLFNGVYKRNTFSKNIQDQVIEDLEKQIQKKRDKFNYQHSKQEKIDNNYNEQENDFIDKYKSKYLAINKIVCTQRESDRLQNYFITCQGEQIVLWEQINQNREIKNKKINSGSIISLLIDNENKNVLTGTEKGIIDIWFIDTFEHIYQINNIYPVNDMVLSLEKRFLYTCSTDGSIRKIDIRKNTVINKYQEHKSTINGSINALSLSQNGDYFAYGGQDCDIYLHTFIDNLKISGVQERVITSKQVDFSCYNAQFEDIENLNNFNLQRLQIASQKKDIVNKPQLLIVPVTQDTGCTTKVCSIF</sequence>
<dbReference type="AlphaFoldDB" id="A0A0V0QGI8"/>
<protein>
    <submittedName>
        <fullName evidence="4">WD40-repeat-containing domain</fullName>
    </submittedName>
</protein>
<dbReference type="InterPro" id="IPR015943">
    <property type="entry name" value="WD40/YVTN_repeat-like_dom_sf"/>
</dbReference>
<dbReference type="OrthoDB" id="189968at2759"/>
<keyword evidence="5" id="KW-1185">Reference proteome</keyword>
<evidence type="ECO:0000256" key="3">
    <source>
        <dbReference type="PROSITE-ProRule" id="PRU00221"/>
    </source>
</evidence>
<dbReference type="PROSITE" id="PS50294">
    <property type="entry name" value="WD_REPEATS_REGION"/>
    <property type="match status" value="2"/>
</dbReference>
<dbReference type="InterPro" id="IPR001680">
    <property type="entry name" value="WD40_rpt"/>
</dbReference>
<dbReference type="PROSITE" id="PS50082">
    <property type="entry name" value="WD_REPEATS_2"/>
    <property type="match status" value="2"/>
</dbReference>
<dbReference type="CDD" id="cd00200">
    <property type="entry name" value="WD40"/>
    <property type="match status" value="1"/>
</dbReference>
<reference evidence="4 5" key="1">
    <citation type="journal article" date="2015" name="Sci. Rep.">
        <title>Genome of the facultative scuticociliatosis pathogen Pseudocohnilembus persalinus provides insight into its virulence through horizontal gene transfer.</title>
        <authorList>
            <person name="Xiong J."/>
            <person name="Wang G."/>
            <person name="Cheng J."/>
            <person name="Tian M."/>
            <person name="Pan X."/>
            <person name="Warren A."/>
            <person name="Jiang C."/>
            <person name="Yuan D."/>
            <person name="Miao W."/>
        </authorList>
    </citation>
    <scope>NUCLEOTIDE SEQUENCE [LARGE SCALE GENOMIC DNA]</scope>
    <source>
        <strain evidence="4">36N120E</strain>
    </source>
</reference>
<dbReference type="EMBL" id="LDAU01000170">
    <property type="protein sequence ID" value="KRX01395.1"/>
    <property type="molecule type" value="Genomic_DNA"/>
</dbReference>
<keyword evidence="2" id="KW-0677">Repeat</keyword>
<dbReference type="PANTHER" id="PTHR19848:SF8">
    <property type="entry name" value="F-BOX AND WD REPEAT DOMAIN CONTAINING 7"/>
    <property type="match status" value="1"/>
</dbReference>
<comment type="caution">
    <text evidence="4">The sequence shown here is derived from an EMBL/GenBank/DDBJ whole genome shotgun (WGS) entry which is preliminary data.</text>
</comment>
<evidence type="ECO:0000313" key="4">
    <source>
        <dbReference type="EMBL" id="KRX01395.1"/>
    </source>
</evidence>
<dbReference type="Proteomes" id="UP000054937">
    <property type="component" value="Unassembled WGS sequence"/>
</dbReference>
<dbReference type="Gene3D" id="2.130.10.10">
    <property type="entry name" value="YVTN repeat-like/Quinoprotein amine dehydrogenase"/>
    <property type="match status" value="3"/>
</dbReference>
<gene>
    <name evidence="4" type="ORF">PPERSA_01298</name>
</gene>
<dbReference type="Pfam" id="PF00400">
    <property type="entry name" value="WD40"/>
    <property type="match status" value="5"/>
</dbReference>
<keyword evidence="1 3" id="KW-0853">WD repeat</keyword>
<dbReference type="InterPro" id="IPR036322">
    <property type="entry name" value="WD40_repeat_dom_sf"/>
</dbReference>
<feature type="repeat" description="WD" evidence="3">
    <location>
        <begin position="103"/>
        <end position="144"/>
    </location>
</feature>
<evidence type="ECO:0000256" key="2">
    <source>
        <dbReference type="ARBA" id="ARBA00022737"/>
    </source>
</evidence>
<organism evidence="4 5">
    <name type="scientific">Pseudocohnilembus persalinus</name>
    <name type="common">Ciliate</name>
    <dbReference type="NCBI Taxonomy" id="266149"/>
    <lineage>
        <taxon>Eukaryota</taxon>
        <taxon>Sar</taxon>
        <taxon>Alveolata</taxon>
        <taxon>Ciliophora</taxon>
        <taxon>Intramacronucleata</taxon>
        <taxon>Oligohymenophorea</taxon>
        <taxon>Scuticociliatia</taxon>
        <taxon>Philasterida</taxon>
        <taxon>Pseudocohnilembidae</taxon>
        <taxon>Pseudocohnilembus</taxon>
    </lineage>
</organism>
<name>A0A0V0QGI8_PSEPJ</name>
<dbReference type="InParanoid" id="A0A0V0QGI8"/>
<proteinExistence type="predicted"/>
<dbReference type="PANTHER" id="PTHR19848">
    <property type="entry name" value="WD40 REPEAT PROTEIN"/>
    <property type="match status" value="1"/>
</dbReference>
<dbReference type="SMART" id="SM00320">
    <property type="entry name" value="WD40"/>
    <property type="match status" value="8"/>
</dbReference>
<feature type="repeat" description="WD" evidence="3">
    <location>
        <begin position="56"/>
        <end position="97"/>
    </location>
</feature>
<accession>A0A0V0QGI8</accession>